<dbReference type="Gene3D" id="1.10.1740.10">
    <property type="match status" value="1"/>
</dbReference>
<dbReference type="SUPFAM" id="SSF51445">
    <property type="entry name" value="(Trans)glycosidases"/>
    <property type="match status" value="1"/>
</dbReference>
<dbReference type="Pfam" id="PF00128">
    <property type="entry name" value="Alpha-amylase"/>
    <property type="match status" value="1"/>
</dbReference>
<name>A0A5B9MCJ0_9BACT</name>
<dbReference type="InterPro" id="IPR017853">
    <property type="entry name" value="GH"/>
</dbReference>
<feature type="domain" description="Glycosyl hydrolase family 13 catalytic" evidence="1">
    <location>
        <begin position="120"/>
        <end position="575"/>
    </location>
</feature>
<evidence type="ECO:0000259" key="1">
    <source>
        <dbReference type="SMART" id="SM00642"/>
    </source>
</evidence>
<dbReference type="PANTHER" id="PTHR10357">
    <property type="entry name" value="ALPHA-AMYLASE FAMILY MEMBER"/>
    <property type="match status" value="1"/>
</dbReference>
<keyword evidence="2" id="KW-0328">Glycosyltransferase</keyword>
<evidence type="ECO:0000313" key="2">
    <source>
        <dbReference type="EMBL" id="QEF98239.1"/>
    </source>
</evidence>
<dbReference type="EMBL" id="CP036264">
    <property type="protein sequence ID" value="QEF98239.1"/>
    <property type="molecule type" value="Genomic_DNA"/>
</dbReference>
<dbReference type="Proteomes" id="UP000321353">
    <property type="component" value="Chromosome"/>
</dbReference>
<dbReference type="InterPro" id="IPR013780">
    <property type="entry name" value="Glyco_hydro_b"/>
</dbReference>
<dbReference type="RefSeq" id="WP_147867793.1">
    <property type="nucleotide sequence ID" value="NZ_CP036264.1"/>
</dbReference>
<dbReference type="Gene3D" id="2.60.40.1180">
    <property type="entry name" value="Golgi alpha-mannosidase II"/>
    <property type="match status" value="1"/>
</dbReference>
<dbReference type="CDD" id="cd11324">
    <property type="entry name" value="AmyAc_Amylosucrase"/>
    <property type="match status" value="1"/>
</dbReference>
<dbReference type="InterPro" id="IPR044077">
    <property type="entry name" value="Amylosucrase"/>
</dbReference>
<dbReference type="InterPro" id="IPR045857">
    <property type="entry name" value="O16G_dom_2"/>
</dbReference>
<dbReference type="SUPFAM" id="SSF51011">
    <property type="entry name" value="Glycosyl hydrolase domain"/>
    <property type="match status" value="1"/>
</dbReference>
<proteinExistence type="predicted"/>
<dbReference type="Pfam" id="PF16657">
    <property type="entry name" value="Malt_amylase_C"/>
    <property type="match status" value="1"/>
</dbReference>
<dbReference type="Gene3D" id="3.20.20.80">
    <property type="entry name" value="Glycosidases"/>
    <property type="match status" value="1"/>
</dbReference>
<keyword evidence="2" id="KW-0808">Transferase</keyword>
<sequence length="663" mass="76988">MIGLIDYGRETQTELDELSFQADLSLERLNPRLEEVWERYSISEERQKIFQSRLREHWRPLFKQLHELYSGRYDFFYHLEQVLLTCALAFAQRSDELCEIDRHRLIEPNWFQSQKIVGGALYVDLFSDNLGRLREHVGYFKDLGLTYLHLMPLFAVRPGNNDGGYAISNYRTIAPSLGTVEDLKLLADDLREAGISLVLDFVFNHTSDDHEWAQRAQAGHREYQEFYYTFADREVPEQYERNLREIFPTVRRGNFTWHDGMGRWVWTTFNSFQWDLNYSNPAVFRAMLDEMLFIANLGVDFLRLDAVAFIWKQMGTCCENLPQAHLVIRAFNRLVRIAAPALVFKSEAIVHPDEVVKYIDKDECQVSYNPTLMALLWESLATRRTDLLVRTLARRFKLPDGTSWVNYLRCHDDIGWTFDDGDAASIGINAFDHRNFLNQFYSGQFEGSFARGVPFQHNHETGDMRISGTMASLAGLERAIEQEDEEGKELAIRRMMLLHGITLSIGGIPLLYMGEEWGMLNDYSFTTDPAKAGDSRWIHRPRMKWEYLEELDDESGRDSIRRRIFRSLQSMIAIRKRSLAFAGQEMTLFPTGNPHLLGYVRSNEASNVVVVANFTEHPQSLDANRLRTAGLGRFFKNLLNDVEYGTAEPVVLAPYELLWLKRI</sequence>
<protein>
    <submittedName>
        <fullName evidence="2">Amylosucrase</fullName>
        <ecNumber evidence="2">2.4.1.4</ecNumber>
    </submittedName>
</protein>
<organism evidence="2 3">
    <name type="scientific">Stieleria maiorica</name>
    <dbReference type="NCBI Taxonomy" id="2795974"/>
    <lineage>
        <taxon>Bacteria</taxon>
        <taxon>Pseudomonadati</taxon>
        <taxon>Planctomycetota</taxon>
        <taxon>Planctomycetia</taxon>
        <taxon>Pirellulales</taxon>
        <taxon>Pirellulaceae</taxon>
        <taxon>Stieleria</taxon>
    </lineage>
</organism>
<accession>A0A5B9MCJ0</accession>
<reference evidence="2 3" key="1">
    <citation type="submission" date="2019-02" db="EMBL/GenBank/DDBJ databases">
        <title>Planctomycetal bacteria perform biofilm scaping via a novel small molecule.</title>
        <authorList>
            <person name="Jeske O."/>
            <person name="Boedeker C."/>
            <person name="Wiegand S."/>
            <person name="Breitling P."/>
            <person name="Kallscheuer N."/>
            <person name="Jogler M."/>
            <person name="Rohde M."/>
            <person name="Petersen J."/>
            <person name="Medema M.H."/>
            <person name="Surup F."/>
            <person name="Jogler C."/>
        </authorList>
    </citation>
    <scope>NUCLEOTIDE SEQUENCE [LARGE SCALE GENOMIC DNA]</scope>
    <source>
        <strain evidence="2 3">Mal15</strain>
    </source>
</reference>
<dbReference type="AlphaFoldDB" id="A0A5B9MCJ0"/>
<dbReference type="Gene3D" id="3.90.400.10">
    <property type="entry name" value="Oligo-1,6-glucosidase, Domain 2"/>
    <property type="match status" value="1"/>
</dbReference>
<dbReference type="InterPro" id="IPR032091">
    <property type="entry name" value="Malt_amylase-like_C"/>
</dbReference>
<dbReference type="SMART" id="SM00642">
    <property type="entry name" value="Aamy"/>
    <property type="match status" value="1"/>
</dbReference>
<keyword evidence="3" id="KW-1185">Reference proteome</keyword>
<dbReference type="PANTHER" id="PTHR10357:SF213">
    <property type="entry name" value="ALPHA AMYLASE CATALYTIC REGION"/>
    <property type="match status" value="1"/>
</dbReference>
<dbReference type="KEGG" id="smam:Mal15_22880"/>
<dbReference type="GO" id="GO:0047669">
    <property type="term" value="F:amylosucrase activity"/>
    <property type="evidence" value="ECO:0007669"/>
    <property type="project" value="UniProtKB-EC"/>
</dbReference>
<gene>
    <name evidence="2" type="primary">ams</name>
    <name evidence="2" type="ORF">Mal15_22880</name>
</gene>
<evidence type="ECO:0000313" key="3">
    <source>
        <dbReference type="Proteomes" id="UP000321353"/>
    </source>
</evidence>
<dbReference type="EC" id="2.4.1.4" evidence="2"/>
<dbReference type="GO" id="GO:0005975">
    <property type="term" value="P:carbohydrate metabolic process"/>
    <property type="evidence" value="ECO:0007669"/>
    <property type="project" value="InterPro"/>
</dbReference>
<dbReference type="InterPro" id="IPR006047">
    <property type="entry name" value="GH13_cat_dom"/>
</dbReference>